<dbReference type="Proteomes" id="UP000826195">
    <property type="component" value="Unassembled WGS sequence"/>
</dbReference>
<keyword evidence="2" id="KW-1185">Reference proteome</keyword>
<dbReference type="EMBL" id="JAHXZJ010001991">
    <property type="protein sequence ID" value="KAH0548218.1"/>
    <property type="molecule type" value="Genomic_DNA"/>
</dbReference>
<evidence type="ECO:0000313" key="2">
    <source>
        <dbReference type="Proteomes" id="UP000826195"/>
    </source>
</evidence>
<sequence length="85" mass="9238">MLCREFWGKVEGSAWNIRCDSYGCLQDGVERAFWRGILDILCSVRHESDLALASIEQAVPVVTLPFLMASSAASLPLVAASIVVP</sequence>
<accession>A0AAV7IA18</accession>
<organism evidence="1 2">
    <name type="scientific">Cotesia glomerata</name>
    <name type="common">Lepidopteran parasitic wasp</name>
    <name type="synonym">Apanteles glomeratus</name>
    <dbReference type="NCBI Taxonomy" id="32391"/>
    <lineage>
        <taxon>Eukaryota</taxon>
        <taxon>Metazoa</taxon>
        <taxon>Ecdysozoa</taxon>
        <taxon>Arthropoda</taxon>
        <taxon>Hexapoda</taxon>
        <taxon>Insecta</taxon>
        <taxon>Pterygota</taxon>
        <taxon>Neoptera</taxon>
        <taxon>Endopterygota</taxon>
        <taxon>Hymenoptera</taxon>
        <taxon>Apocrita</taxon>
        <taxon>Ichneumonoidea</taxon>
        <taxon>Braconidae</taxon>
        <taxon>Microgastrinae</taxon>
        <taxon>Cotesia</taxon>
    </lineage>
</organism>
<gene>
    <name evidence="1" type="ORF">KQX54_000573</name>
</gene>
<name>A0AAV7IA18_COTGL</name>
<dbReference type="AlphaFoldDB" id="A0AAV7IA18"/>
<comment type="caution">
    <text evidence="1">The sequence shown here is derived from an EMBL/GenBank/DDBJ whole genome shotgun (WGS) entry which is preliminary data.</text>
</comment>
<reference evidence="1 2" key="1">
    <citation type="journal article" date="2021" name="J. Hered.">
        <title>A chromosome-level genome assembly of the parasitoid wasp, Cotesia glomerata (Hymenoptera: Braconidae).</title>
        <authorList>
            <person name="Pinto B.J."/>
            <person name="Weis J.J."/>
            <person name="Gamble T."/>
            <person name="Ode P.J."/>
            <person name="Paul R."/>
            <person name="Zaspel J.M."/>
        </authorList>
    </citation>
    <scope>NUCLEOTIDE SEQUENCE [LARGE SCALE GENOMIC DNA]</scope>
    <source>
        <strain evidence="1">CgM1</strain>
    </source>
</reference>
<protein>
    <submittedName>
        <fullName evidence="1">Uncharacterized protein</fullName>
    </submittedName>
</protein>
<evidence type="ECO:0000313" key="1">
    <source>
        <dbReference type="EMBL" id="KAH0548218.1"/>
    </source>
</evidence>
<proteinExistence type="predicted"/>
<feature type="non-terminal residue" evidence="1">
    <location>
        <position position="85"/>
    </location>
</feature>